<accession>A0A841GW03</accession>
<dbReference type="EMBL" id="JACHIA010000002">
    <property type="protein sequence ID" value="MBB6069165.1"/>
    <property type="molecule type" value="Genomic_DNA"/>
</dbReference>
<dbReference type="InterPro" id="IPR011650">
    <property type="entry name" value="Peptidase_M20_dimer"/>
</dbReference>
<feature type="domain" description="Peptidase M20 dimerisation" evidence="4">
    <location>
        <begin position="192"/>
        <end position="352"/>
    </location>
</feature>
<dbReference type="InterPro" id="IPR002933">
    <property type="entry name" value="Peptidase_M20"/>
</dbReference>
<dbReference type="Pfam" id="PF01546">
    <property type="entry name" value="Peptidase_M20"/>
    <property type="match status" value="1"/>
</dbReference>
<sequence length="452" mass="48800">MSATEYLQRNREKHLNELIEWLRIPSVSAKSEHKADTAAAADWLAERMREAGLTVEIIPTAGHPVVLGEWRGAPAGAPTLLIYGHYDVQPPEPLDEWTSAPFEPEVRDGNLYARGSVDDKGQVYLHVKAVQALLAEGGSLPANVVFCIEGEEEIGSPNLATFLRDNAERLACDTVVISDTTMFAPGLPCITTGLRGMAYMEVRVQGPATDLHSGAYGGAVVNPANALARIIAQLHDDQGRVAIPGFYDRVRELTPEQRQAIAGLPFEEETLRKEVGAPKLSGEAGFGSIERIWARPTLDVNGLLSGYTGEGAKTVLPARAMAKISMRLVPDQDFHEVEKLFTAHVQSLAPEGVTVEVLALHGGQPWHAEGSGPVFDAAARALEAAWGRKPVFIREGGSIPIVQAFQETLNAQALLIGFGLPGENAHAPNEWMSVENFQKGAEAIAGMYEELR</sequence>
<dbReference type="Gene3D" id="3.40.630.10">
    <property type="entry name" value="Zn peptidases"/>
    <property type="match status" value="1"/>
</dbReference>
<dbReference type="GO" id="GO:0006508">
    <property type="term" value="P:proteolysis"/>
    <property type="evidence" value="ECO:0007669"/>
    <property type="project" value="UniProtKB-KW"/>
</dbReference>
<dbReference type="RefSeq" id="WP_170038130.1">
    <property type="nucleotide sequence ID" value="NZ_JABDTL010000002.1"/>
</dbReference>
<dbReference type="GO" id="GO:0046872">
    <property type="term" value="F:metal ion binding"/>
    <property type="evidence" value="ECO:0007669"/>
    <property type="project" value="UniProtKB-KW"/>
</dbReference>
<protein>
    <submittedName>
        <fullName evidence="5">Acetylornithine deacetylase/succinyl-diaminopimelate desuccinylase-like protein</fullName>
    </submittedName>
</protein>
<evidence type="ECO:0000256" key="2">
    <source>
        <dbReference type="ARBA" id="ARBA00022723"/>
    </source>
</evidence>
<dbReference type="Pfam" id="PF07687">
    <property type="entry name" value="M20_dimer"/>
    <property type="match status" value="1"/>
</dbReference>
<reference evidence="5 6" key="1">
    <citation type="submission" date="2020-08" db="EMBL/GenBank/DDBJ databases">
        <title>Genomic Encyclopedia of Type Strains, Phase IV (KMG-IV): sequencing the most valuable type-strain genomes for metagenomic binning, comparative biology and taxonomic classification.</title>
        <authorList>
            <person name="Goeker M."/>
        </authorList>
    </citation>
    <scope>NUCLEOTIDE SEQUENCE [LARGE SCALE GENOMIC DNA]</scope>
    <source>
        <strain evidence="5 6">DSM 29007</strain>
    </source>
</reference>
<keyword evidence="6" id="KW-1185">Reference proteome</keyword>
<dbReference type="Proteomes" id="UP000582837">
    <property type="component" value="Unassembled WGS sequence"/>
</dbReference>
<keyword evidence="3" id="KW-0378">Hydrolase</keyword>
<gene>
    <name evidence="5" type="ORF">HNQ61_000780</name>
</gene>
<dbReference type="Gene3D" id="3.30.70.360">
    <property type="match status" value="1"/>
</dbReference>
<comment type="caution">
    <text evidence="5">The sequence shown here is derived from an EMBL/GenBank/DDBJ whole genome shotgun (WGS) entry which is preliminary data.</text>
</comment>
<evidence type="ECO:0000256" key="1">
    <source>
        <dbReference type="ARBA" id="ARBA00022670"/>
    </source>
</evidence>
<dbReference type="NCBIfam" id="NF005914">
    <property type="entry name" value="PRK07907.1"/>
    <property type="match status" value="1"/>
</dbReference>
<keyword evidence="1" id="KW-0645">Protease</keyword>
<keyword evidence="2" id="KW-0479">Metal-binding</keyword>
<dbReference type="NCBIfam" id="NF006579">
    <property type="entry name" value="PRK09104.1"/>
    <property type="match status" value="1"/>
</dbReference>
<dbReference type="GO" id="GO:0008233">
    <property type="term" value="F:peptidase activity"/>
    <property type="evidence" value="ECO:0007669"/>
    <property type="project" value="UniProtKB-KW"/>
</dbReference>
<dbReference type="PANTHER" id="PTHR43270:SF12">
    <property type="entry name" value="SUCCINYL-DIAMINOPIMELATE DESUCCINYLASE"/>
    <property type="match status" value="1"/>
</dbReference>
<dbReference type="NCBIfam" id="NF006053">
    <property type="entry name" value="PRK08201.1"/>
    <property type="match status" value="1"/>
</dbReference>
<organism evidence="5 6">
    <name type="scientific">Longimicrobium terrae</name>
    <dbReference type="NCBI Taxonomy" id="1639882"/>
    <lineage>
        <taxon>Bacteria</taxon>
        <taxon>Pseudomonadati</taxon>
        <taxon>Gemmatimonadota</taxon>
        <taxon>Longimicrobiia</taxon>
        <taxon>Longimicrobiales</taxon>
        <taxon>Longimicrobiaceae</taxon>
        <taxon>Longimicrobium</taxon>
    </lineage>
</organism>
<dbReference type="AlphaFoldDB" id="A0A841GW03"/>
<dbReference type="SUPFAM" id="SSF53187">
    <property type="entry name" value="Zn-dependent exopeptidases"/>
    <property type="match status" value="1"/>
</dbReference>
<proteinExistence type="predicted"/>
<dbReference type="PANTHER" id="PTHR43270">
    <property type="entry name" value="BETA-ALA-HIS DIPEPTIDASE"/>
    <property type="match status" value="1"/>
</dbReference>
<evidence type="ECO:0000313" key="6">
    <source>
        <dbReference type="Proteomes" id="UP000582837"/>
    </source>
</evidence>
<name>A0A841GW03_9BACT</name>
<evidence type="ECO:0000256" key="3">
    <source>
        <dbReference type="ARBA" id="ARBA00022801"/>
    </source>
</evidence>
<evidence type="ECO:0000313" key="5">
    <source>
        <dbReference type="EMBL" id="MBB6069165.1"/>
    </source>
</evidence>
<evidence type="ECO:0000259" key="4">
    <source>
        <dbReference type="Pfam" id="PF07687"/>
    </source>
</evidence>
<dbReference type="InterPro" id="IPR051458">
    <property type="entry name" value="Cyt/Met_Dipeptidase"/>
</dbReference>